<gene>
    <name evidence="3" type="ORF">HKX39_04780</name>
</gene>
<name>A0A849P573_9BURK</name>
<dbReference type="Gene3D" id="1.10.530.10">
    <property type="match status" value="1"/>
</dbReference>
<dbReference type="SUPFAM" id="SSF53955">
    <property type="entry name" value="Lysozyme-like"/>
    <property type="match status" value="1"/>
</dbReference>
<dbReference type="CDD" id="cd00442">
    <property type="entry name" value="Lyz-like"/>
    <property type="match status" value="1"/>
</dbReference>
<dbReference type="InterPro" id="IPR023346">
    <property type="entry name" value="Lysozyme-like_dom_sf"/>
</dbReference>
<evidence type="ECO:0000256" key="1">
    <source>
        <dbReference type="SAM" id="SignalP"/>
    </source>
</evidence>
<dbReference type="PROSITE" id="PS51257">
    <property type="entry name" value="PROKAR_LIPOPROTEIN"/>
    <property type="match status" value="1"/>
</dbReference>
<reference evidence="3 4" key="1">
    <citation type="submission" date="2020-05" db="EMBL/GenBank/DDBJ databases">
        <authorList>
            <person name="Niu N."/>
        </authorList>
    </citation>
    <scope>NUCLEOTIDE SEQUENCE [LARGE SCALE GENOMIC DNA]</scope>
    <source>
        <strain evidence="3 4">3340-03</strain>
    </source>
</reference>
<feature type="domain" description="Transglycosylase SLT" evidence="2">
    <location>
        <begin position="9"/>
        <end position="190"/>
    </location>
</feature>
<dbReference type="EMBL" id="JABGBN010000002">
    <property type="protein sequence ID" value="NOL51494.1"/>
    <property type="molecule type" value="Genomic_DNA"/>
</dbReference>
<dbReference type="AlphaFoldDB" id="A0A849P573"/>
<accession>A0A849P573</accession>
<evidence type="ECO:0000259" key="2">
    <source>
        <dbReference type="Pfam" id="PF19489"/>
    </source>
</evidence>
<sequence length="191" mass="21924">MKFNYYLLPIVAGLLSACASTTPPSKPENMCEIVQEKPDWGKALEQSREKWGAPPQVILSIIYQESSFKHDAQPPMSYFLGIIPVGRKSSAYGYPQAKDEVWGDYKKQTQNTSADRDDFADAVDFIGWYMSKTQQVNGVSKWDAYSQYLNYHEGWTGYAQQTYENKAWLKNVAQRVKERAERYGAQYAQCR</sequence>
<keyword evidence="1" id="KW-0732">Signal</keyword>
<evidence type="ECO:0000313" key="4">
    <source>
        <dbReference type="Proteomes" id="UP000537862"/>
    </source>
</evidence>
<organism evidence="3 4">
    <name type="scientific">Pelistega suis</name>
    <dbReference type="NCBI Taxonomy" id="1631957"/>
    <lineage>
        <taxon>Bacteria</taxon>
        <taxon>Pseudomonadati</taxon>
        <taxon>Pseudomonadota</taxon>
        <taxon>Betaproteobacteria</taxon>
        <taxon>Burkholderiales</taxon>
        <taxon>Alcaligenaceae</taxon>
        <taxon>Pelistega</taxon>
    </lineage>
</organism>
<keyword evidence="4" id="KW-1185">Reference proteome</keyword>
<dbReference type="InterPro" id="IPR045795">
    <property type="entry name" value="SLT_4"/>
</dbReference>
<dbReference type="Proteomes" id="UP000537862">
    <property type="component" value="Unassembled WGS sequence"/>
</dbReference>
<evidence type="ECO:0000313" key="3">
    <source>
        <dbReference type="EMBL" id="NOL51494.1"/>
    </source>
</evidence>
<dbReference type="RefSeq" id="WP_171680164.1">
    <property type="nucleotide sequence ID" value="NZ_JABGBN010000002.1"/>
</dbReference>
<feature type="signal peptide" evidence="1">
    <location>
        <begin position="1"/>
        <end position="19"/>
    </location>
</feature>
<comment type="caution">
    <text evidence="3">The sequence shown here is derived from an EMBL/GenBank/DDBJ whole genome shotgun (WGS) entry which is preliminary data.</text>
</comment>
<feature type="chain" id="PRO_5032691300" evidence="1">
    <location>
        <begin position="20"/>
        <end position="191"/>
    </location>
</feature>
<proteinExistence type="predicted"/>
<protein>
    <submittedName>
        <fullName evidence="3">Transglycosylase SLT domain-containing protein</fullName>
    </submittedName>
</protein>
<dbReference type="Pfam" id="PF19489">
    <property type="entry name" value="SLT_4"/>
    <property type="match status" value="1"/>
</dbReference>